<keyword evidence="2 5" id="KW-0547">Nucleotide-binding</keyword>
<dbReference type="EMBL" id="FNVA01000001">
    <property type="protein sequence ID" value="SEF78775.1"/>
    <property type="molecule type" value="Genomic_DNA"/>
</dbReference>
<dbReference type="OrthoDB" id="111294at2"/>
<evidence type="ECO:0000256" key="4">
    <source>
        <dbReference type="ARBA" id="ARBA00022840"/>
    </source>
</evidence>
<dbReference type="PROSITE" id="PS00107">
    <property type="entry name" value="PROTEIN_KINASE_ATP"/>
    <property type="match status" value="1"/>
</dbReference>
<sequence>MDSQRWQRIQHAFFSALDLPEDEREAAIRDQAGDDKEFIREVLALLANDSEPHIIVDHGIAAIAVTMLGAAQEEFASMEFGPYELRDFLGEGGMGIVYLARHRGNGKIVAIKILLDARLSPARYARFVREQRMLASLNHRNIAQLFHSDVLSDETPWFAMELIGSLSEESGVATKALPIDEFCREHHCTLDDRLRLMRSVCDGVQHVHSTMLVHRDLKPSNILVTEDGTPKLIDFGIGKEQEDEDASAKRTEPGLRLMTLAYAAPEQVRGAPALPATGIYSLGVVLYELIAGCQRRHSAMVSEPSFPSASTTKHPDCTPVATPQLHPGFCLAQEESSVLSVIAFVDQPFRVGVLPLFLEGTEPHPTIEQVQRLGVNRELCLHRLGCFAHRSPPLEAFDCR</sequence>
<accession>A0A1H5UUN3</accession>
<evidence type="ECO:0000256" key="3">
    <source>
        <dbReference type="ARBA" id="ARBA00022777"/>
    </source>
</evidence>
<evidence type="ECO:0000313" key="7">
    <source>
        <dbReference type="EMBL" id="SEF78775.1"/>
    </source>
</evidence>
<keyword evidence="1" id="KW-0808">Transferase</keyword>
<keyword evidence="3 7" id="KW-0418">Kinase</keyword>
<dbReference type="InterPro" id="IPR000719">
    <property type="entry name" value="Prot_kinase_dom"/>
</dbReference>
<evidence type="ECO:0000256" key="5">
    <source>
        <dbReference type="PROSITE-ProRule" id="PRU10141"/>
    </source>
</evidence>
<evidence type="ECO:0000256" key="2">
    <source>
        <dbReference type="ARBA" id="ARBA00022741"/>
    </source>
</evidence>
<dbReference type="AlphaFoldDB" id="A0A1H5UUN3"/>
<organism evidence="7 8">
    <name type="scientific">Bryocella elongata</name>
    <dbReference type="NCBI Taxonomy" id="863522"/>
    <lineage>
        <taxon>Bacteria</taxon>
        <taxon>Pseudomonadati</taxon>
        <taxon>Acidobacteriota</taxon>
        <taxon>Terriglobia</taxon>
        <taxon>Terriglobales</taxon>
        <taxon>Acidobacteriaceae</taxon>
        <taxon>Bryocella</taxon>
    </lineage>
</organism>
<dbReference type="Pfam" id="PF00069">
    <property type="entry name" value="Pkinase"/>
    <property type="match status" value="1"/>
</dbReference>
<dbReference type="Proteomes" id="UP000236728">
    <property type="component" value="Unassembled WGS sequence"/>
</dbReference>
<dbReference type="InterPro" id="IPR011009">
    <property type="entry name" value="Kinase-like_dom_sf"/>
</dbReference>
<dbReference type="InterPro" id="IPR017441">
    <property type="entry name" value="Protein_kinase_ATP_BS"/>
</dbReference>
<keyword evidence="7" id="KW-0723">Serine/threonine-protein kinase</keyword>
<dbReference type="PANTHER" id="PTHR43289:SF34">
    <property type="entry name" value="SERINE_THREONINE-PROTEIN KINASE YBDM-RELATED"/>
    <property type="match status" value="1"/>
</dbReference>
<dbReference type="InterPro" id="IPR008271">
    <property type="entry name" value="Ser/Thr_kinase_AS"/>
</dbReference>
<protein>
    <submittedName>
        <fullName evidence="7">Serine/threonine protein kinase</fullName>
    </submittedName>
</protein>
<dbReference type="PROSITE" id="PS00108">
    <property type="entry name" value="PROTEIN_KINASE_ST"/>
    <property type="match status" value="1"/>
</dbReference>
<keyword evidence="4 5" id="KW-0067">ATP-binding</keyword>
<gene>
    <name evidence="7" type="ORF">SAMN05421819_1210</name>
</gene>
<dbReference type="SUPFAM" id="SSF56112">
    <property type="entry name" value="Protein kinase-like (PK-like)"/>
    <property type="match status" value="1"/>
</dbReference>
<dbReference type="GO" id="GO:0005524">
    <property type="term" value="F:ATP binding"/>
    <property type="evidence" value="ECO:0007669"/>
    <property type="project" value="UniProtKB-UniRule"/>
</dbReference>
<proteinExistence type="predicted"/>
<dbReference type="Gene3D" id="1.10.510.10">
    <property type="entry name" value="Transferase(Phosphotransferase) domain 1"/>
    <property type="match status" value="1"/>
</dbReference>
<reference evidence="7 8" key="1">
    <citation type="submission" date="2016-10" db="EMBL/GenBank/DDBJ databases">
        <authorList>
            <person name="de Groot N.N."/>
        </authorList>
    </citation>
    <scope>NUCLEOTIDE SEQUENCE [LARGE SCALE GENOMIC DNA]</scope>
    <source>
        <strain evidence="7 8">DSM 22489</strain>
    </source>
</reference>
<name>A0A1H5UUN3_9BACT</name>
<dbReference type="PROSITE" id="PS50011">
    <property type="entry name" value="PROTEIN_KINASE_DOM"/>
    <property type="match status" value="1"/>
</dbReference>
<feature type="binding site" evidence="5">
    <location>
        <position position="112"/>
    </location>
    <ligand>
        <name>ATP</name>
        <dbReference type="ChEBI" id="CHEBI:30616"/>
    </ligand>
</feature>
<evidence type="ECO:0000259" key="6">
    <source>
        <dbReference type="PROSITE" id="PS50011"/>
    </source>
</evidence>
<dbReference type="SMART" id="SM00220">
    <property type="entry name" value="S_TKc"/>
    <property type="match status" value="1"/>
</dbReference>
<feature type="domain" description="Protein kinase" evidence="6">
    <location>
        <begin position="83"/>
        <end position="367"/>
    </location>
</feature>
<dbReference type="PANTHER" id="PTHR43289">
    <property type="entry name" value="MITOGEN-ACTIVATED PROTEIN KINASE KINASE KINASE 20-RELATED"/>
    <property type="match status" value="1"/>
</dbReference>
<dbReference type="Gene3D" id="3.30.200.20">
    <property type="entry name" value="Phosphorylase Kinase, domain 1"/>
    <property type="match status" value="1"/>
</dbReference>
<dbReference type="GO" id="GO:0004674">
    <property type="term" value="F:protein serine/threonine kinase activity"/>
    <property type="evidence" value="ECO:0007669"/>
    <property type="project" value="UniProtKB-KW"/>
</dbReference>
<dbReference type="CDD" id="cd14014">
    <property type="entry name" value="STKc_PknB_like"/>
    <property type="match status" value="1"/>
</dbReference>
<evidence type="ECO:0000256" key="1">
    <source>
        <dbReference type="ARBA" id="ARBA00022679"/>
    </source>
</evidence>
<evidence type="ECO:0000313" key="8">
    <source>
        <dbReference type="Proteomes" id="UP000236728"/>
    </source>
</evidence>
<keyword evidence="8" id="KW-1185">Reference proteome</keyword>